<dbReference type="Proteomes" id="UP000008206">
    <property type="component" value="Chromosome"/>
</dbReference>
<dbReference type="HOGENOM" id="CLU_090160_3_0_3"/>
<comment type="similarity">
    <text evidence="1">Belongs to the ycf20 family.</text>
</comment>
<dbReference type="Pfam" id="PF04483">
    <property type="entry name" value="DUF565"/>
    <property type="match status" value="1"/>
</dbReference>
<evidence type="ECO:0008006" key="5">
    <source>
        <dbReference type="Google" id="ProtNLM"/>
    </source>
</evidence>
<gene>
    <name evidence="3" type="ordered locus">Cyan7822_3584</name>
</gene>
<dbReference type="OrthoDB" id="424985at2"/>
<reference evidence="4" key="1">
    <citation type="journal article" date="2011" name="MBio">
        <title>Novel metabolic attributes of the genus Cyanothece, comprising a group of unicellular nitrogen-fixing Cyanobacteria.</title>
        <authorList>
            <person name="Bandyopadhyay A."/>
            <person name="Elvitigala T."/>
            <person name="Welsh E."/>
            <person name="Stockel J."/>
            <person name="Liberton M."/>
            <person name="Min H."/>
            <person name="Sherman L.A."/>
            <person name="Pakrasi H.B."/>
        </authorList>
    </citation>
    <scope>NUCLEOTIDE SEQUENCE [LARGE SCALE GENOMIC DNA]</scope>
    <source>
        <strain evidence="4">PCC 7822</strain>
    </source>
</reference>
<organism evidence="3 4">
    <name type="scientific">Gloeothece verrucosa (strain PCC 7822)</name>
    <name type="common">Cyanothece sp. (strain PCC 7822)</name>
    <dbReference type="NCBI Taxonomy" id="497965"/>
    <lineage>
        <taxon>Bacteria</taxon>
        <taxon>Bacillati</taxon>
        <taxon>Cyanobacteriota</taxon>
        <taxon>Cyanophyceae</taxon>
        <taxon>Oscillatoriophycideae</taxon>
        <taxon>Chroococcales</taxon>
        <taxon>Aphanothecaceae</taxon>
        <taxon>Gloeothece</taxon>
        <taxon>Gloeothece verrucosa</taxon>
    </lineage>
</organism>
<keyword evidence="4" id="KW-1185">Reference proteome</keyword>
<keyword evidence="2" id="KW-1133">Transmembrane helix</keyword>
<evidence type="ECO:0000313" key="3">
    <source>
        <dbReference type="EMBL" id="ADN15525.1"/>
    </source>
</evidence>
<evidence type="ECO:0000256" key="2">
    <source>
        <dbReference type="SAM" id="Phobius"/>
    </source>
</evidence>
<dbReference type="EMBL" id="CP002198">
    <property type="protein sequence ID" value="ADN15525.1"/>
    <property type="molecule type" value="Genomic_DNA"/>
</dbReference>
<sequence>MQRTRLNTLVDATAFRIQRFLSNPWRRISVLLIGFLGGFFAAQAISTTGGQKADLDVVMAALILLFTEGASIFVYRFSGRPSKAGEVRQWLFVETLNLFKMGMIYGLFLEAFKLGS</sequence>
<protein>
    <recommendedName>
        <fullName evidence="5">DUF565 domain-containing protein</fullName>
    </recommendedName>
</protein>
<evidence type="ECO:0000313" key="4">
    <source>
        <dbReference type="Proteomes" id="UP000008206"/>
    </source>
</evidence>
<dbReference type="PANTHER" id="PTHR33787">
    <property type="match status" value="1"/>
</dbReference>
<feature type="transmembrane region" description="Helical" evidence="2">
    <location>
        <begin position="90"/>
        <end position="108"/>
    </location>
</feature>
<proteinExistence type="inferred from homology"/>
<dbReference type="RefSeq" id="WP_013323594.1">
    <property type="nucleotide sequence ID" value="NC_014501.1"/>
</dbReference>
<feature type="transmembrane region" description="Helical" evidence="2">
    <location>
        <begin position="28"/>
        <end position="45"/>
    </location>
</feature>
<dbReference type="STRING" id="497965.Cyan7822_3584"/>
<dbReference type="InterPro" id="IPR007572">
    <property type="entry name" value="Uncharacterised_Ycf20"/>
</dbReference>
<keyword evidence="2" id="KW-0472">Membrane</keyword>
<dbReference type="eggNOG" id="ENOG5032RRW">
    <property type="taxonomic scope" value="Bacteria"/>
</dbReference>
<dbReference type="AlphaFoldDB" id="E0UG24"/>
<feature type="transmembrane region" description="Helical" evidence="2">
    <location>
        <begin position="57"/>
        <end position="78"/>
    </location>
</feature>
<dbReference type="PANTHER" id="PTHR33787:SF5">
    <property type="entry name" value="YCF20-LIKE PROTEIN"/>
    <property type="match status" value="1"/>
</dbReference>
<name>E0UG24_GLOV7</name>
<evidence type="ECO:0000256" key="1">
    <source>
        <dbReference type="ARBA" id="ARBA00009846"/>
    </source>
</evidence>
<accession>E0UG24</accession>
<keyword evidence="2" id="KW-0812">Transmembrane</keyword>
<dbReference type="KEGG" id="cyj:Cyan7822_3584"/>